<keyword evidence="1" id="KW-1133">Transmembrane helix</keyword>
<name>A0A5B1L7V0_9ACTN</name>
<dbReference type="RefSeq" id="WP_149729471.1">
    <property type="nucleotide sequence ID" value="NZ_VUJV01000006.1"/>
</dbReference>
<dbReference type="AlphaFoldDB" id="A0A5B1L7V0"/>
<dbReference type="EMBL" id="VUJV01000006">
    <property type="protein sequence ID" value="KAA1416801.1"/>
    <property type="molecule type" value="Genomic_DNA"/>
</dbReference>
<organism evidence="2 3">
    <name type="scientific">Nocardioides humilatus</name>
    <dbReference type="NCBI Taxonomy" id="2607660"/>
    <lineage>
        <taxon>Bacteria</taxon>
        <taxon>Bacillati</taxon>
        <taxon>Actinomycetota</taxon>
        <taxon>Actinomycetes</taxon>
        <taxon>Propionibacteriales</taxon>
        <taxon>Nocardioidaceae</taxon>
        <taxon>Nocardioides</taxon>
    </lineage>
</organism>
<accession>A0A5B1L7V0</accession>
<evidence type="ECO:0000256" key="1">
    <source>
        <dbReference type="SAM" id="Phobius"/>
    </source>
</evidence>
<reference evidence="2 3" key="1">
    <citation type="submission" date="2019-09" db="EMBL/GenBank/DDBJ databases">
        <title>Nocardioides panacisoli sp. nov., isolated from the soil of a ginseng field.</title>
        <authorList>
            <person name="Cho C."/>
        </authorList>
    </citation>
    <scope>NUCLEOTIDE SEQUENCE [LARGE SCALE GENOMIC DNA]</scope>
    <source>
        <strain evidence="2 3">BN130099</strain>
    </source>
</reference>
<dbReference type="Proteomes" id="UP000325003">
    <property type="component" value="Unassembled WGS sequence"/>
</dbReference>
<reference evidence="2 3" key="2">
    <citation type="submission" date="2019-09" db="EMBL/GenBank/DDBJ databases">
        <authorList>
            <person name="Jin C."/>
        </authorList>
    </citation>
    <scope>NUCLEOTIDE SEQUENCE [LARGE SCALE GENOMIC DNA]</scope>
    <source>
        <strain evidence="2 3">BN130099</strain>
    </source>
</reference>
<keyword evidence="1" id="KW-0472">Membrane</keyword>
<keyword evidence="3" id="KW-1185">Reference proteome</keyword>
<protein>
    <recommendedName>
        <fullName evidence="4">Restriction endonuclease type IV Mrr domain-containing protein</fullName>
    </recommendedName>
</protein>
<feature type="transmembrane region" description="Helical" evidence="1">
    <location>
        <begin position="44"/>
        <end position="61"/>
    </location>
</feature>
<evidence type="ECO:0000313" key="2">
    <source>
        <dbReference type="EMBL" id="KAA1416801.1"/>
    </source>
</evidence>
<sequence>MIERKRRTAVDLGRGRRALCAVVGLGALGAGVVAVFETTNQGGTVALVTVGALASILALVGKVPLRWVVAGHEVDMTEEEHVIERTVDAFASEMSPLQLEATSHSLMQMAARSKVATDAEVARYVRVADRLLETSEFEREVELRKKQLLGLFPGWSSAEPDGSTTGGGVDGVLISPSGRRIAIVAKFYTGELTADRVDQIRLQSVKVLENPSYDGILLVLPDGDWTQFNKRRAARGTPVRAIKLVEKIPNLEKWLGELDSATADVPLEHAEER</sequence>
<comment type="caution">
    <text evidence="2">The sequence shown here is derived from an EMBL/GenBank/DDBJ whole genome shotgun (WGS) entry which is preliminary data.</text>
</comment>
<evidence type="ECO:0008006" key="4">
    <source>
        <dbReference type="Google" id="ProtNLM"/>
    </source>
</evidence>
<proteinExistence type="predicted"/>
<gene>
    <name evidence="2" type="ORF">F0U44_16560</name>
</gene>
<evidence type="ECO:0000313" key="3">
    <source>
        <dbReference type="Proteomes" id="UP000325003"/>
    </source>
</evidence>
<keyword evidence="1" id="KW-0812">Transmembrane</keyword>